<dbReference type="EMBL" id="CAJOBH010147607">
    <property type="protein sequence ID" value="CAF4833218.1"/>
    <property type="molecule type" value="Genomic_DNA"/>
</dbReference>
<proteinExistence type="predicted"/>
<organism evidence="1 4">
    <name type="scientific">Rotaria magnacalcarata</name>
    <dbReference type="NCBI Taxonomy" id="392030"/>
    <lineage>
        <taxon>Eukaryota</taxon>
        <taxon>Metazoa</taxon>
        <taxon>Spiralia</taxon>
        <taxon>Gnathifera</taxon>
        <taxon>Rotifera</taxon>
        <taxon>Eurotatoria</taxon>
        <taxon>Bdelloidea</taxon>
        <taxon>Philodinida</taxon>
        <taxon>Philodinidae</taxon>
        <taxon>Rotaria</taxon>
    </lineage>
</organism>
<sequence length="80" mass="9586">SQQASYVIDDLDKVRLDYPELANFMDNVAQDKNDATGDQRMSRLYKAKHIQNDFRWEIGFLYAGNYKYCERIQRHHKNNN</sequence>
<dbReference type="EMBL" id="CAJOBI010164857">
    <property type="protein sequence ID" value="CAF4865491.1"/>
    <property type="molecule type" value="Genomic_DNA"/>
</dbReference>
<evidence type="ECO:0000313" key="1">
    <source>
        <dbReference type="EMBL" id="CAF4833218.1"/>
    </source>
</evidence>
<comment type="caution">
    <text evidence="1">The sequence shown here is derived from an EMBL/GenBank/DDBJ whole genome shotgun (WGS) entry which is preliminary data.</text>
</comment>
<accession>A0A8S3BI21</accession>
<reference evidence="1" key="1">
    <citation type="submission" date="2021-02" db="EMBL/GenBank/DDBJ databases">
        <authorList>
            <person name="Nowell W R."/>
        </authorList>
    </citation>
    <scope>NUCLEOTIDE SEQUENCE</scope>
</reference>
<dbReference type="EMBL" id="CAJOBJ010177054">
    <property type="protein sequence ID" value="CAF4904369.1"/>
    <property type="molecule type" value="Genomic_DNA"/>
</dbReference>
<dbReference type="Proteomes" id="UP000681720">
    <property type="component" value="Unassembled WGS sequence"/>
</dbReference>
<evidence type="ECO:0000313" key="4">
    <source>
        <dbReference type="Proteomes" id="UP000681967"/>
    </source>
</evidence>
<evidence type="ECO:0000313" key="2">
    <source>
        <dbReference type="EMBL" id="CAF4865491.1"/>
    </source>
</evidence>
<dbReference type="Proteomes" id="UP000681967">
    <property type="component" value="Unassembled WGS sequence"/>
</dbReference>
<feature type="non-terminal residue" evidence="1">
    <location>
        <position position="80"/>
    </location>
</feature>
<dbReference type="AlphaFoldDB" id="A0A8S3BI21"/>
<feature type="non-terminal residue" evidence="1">
    <location>
        <position position="1"/>
    </location>
</feature>
<evidence type="ECO:0000313" key="3">
    <source>
        <dbReference type="EMBL" id="CAF4904369.1"/>
    </source>
</evidence>
<dbReference type="Proteomes" id="UP000676336">
    <property type="component" value="Unassembled WGS sequence"/>
</dbReference>
<name>A0A8S3BI21_9BILA</name>
<protein>
    <submittedName>
        <fullName evidence="1">Uncharacterized protein</fullName>
    </submittedName>
</protein>
<gene>
    <name evidence="1" type="ORF">BYL167_LOCUS49525</name>
    <name evidence="3" type="ORF">GIL414_LOCUS52002</name>
    <name evidence="2" type="ORF">SMN809_LOCUS50065</name>
</gene>